<dbReference type="Proteomes" id="UP000424527">
    <property type="component" value="Unassembled WGS sequence"/>
</dbReference>
<dbReference type="AlphaFoldDB" id="A0A6G0IXT0"/>
<keyword evidence="4" id="KW-1185">Reference proteome</keyword>
<sequence length="202" mass="22663">MVDDNSFNEDLKVDLDIYVKSLEEQNPGLRIARVRHDKQQGLAYTRVSGWRAATADVVAILDAHIEVHEMWAEPLLTQIKADRTVVVSPVFDRVNFNDLKVYQYQPAAHAFDWALWCMYEGFSPEYSKLGDSSLPGKSPSVMGILVAERKFLGEIGLLDEGMKVYGGENVELGSRVWTCGGSIEVVPCSKIAHIERNHKPQN</sequence>
<organism evidence="3 4">
    <name type="scientific">Larimichthys crocea</name>
    <name type="common">Large yellow croaker</name>
    <name type="synonym">Pseudosciaena crocea</name>
    <dbReference type="NCBI Taxonomy" id="215358"/>
    <lineage>
        <taxon>Eukaryota</taxon>
        <taxon>Metazoa</taxon>
        <taxon>Chordata</taxon>
        <taxon>Craniata</taxon>
        <taxon>Vertebrata</taxon>
        <taxon>Euteleostomi</taxon>
        <taxon>Actinopterygii</taxon>
        <taxon>Neopterygii</taxon>
        <taxon>Teleostei</taxon>
        <taxon>Neoteleostei</taxon>
        <taxon>Acanthomorphata</taxon>
        <taxon>Eupercaria</taxon>
        <taxon>Sciaenidae</taxon>
        <taxon>Larimichthys</taxon>
    </lineage>
</organism>
<proteinExistence type="predicted"/>
<dbReference type="PANTHER" id="PTHR11675:SF50">
    <property type="entry name" value="POLYPEPTIDE N-ACETYLGALACTOSAMINYLTRANSFERASE 8-RELATED"/>
    <property type="match status" value="1"/>
</dbReference>
<evidence type="ECO:0000259" key="2">
    <source>
        <dbReference type="Pfam" id="PF00535"/>
    </source>
</evidence>
<dbReference type="EMBL" id="REGW02000005">
    <property type="protein sequence ID" value="KAE8296335.1"/>
    <property type="molecule type" value="Genomic_DNA"/>
</dbReference>
<dbReference type="GO" id="GO:0006493">
    <property type="term" value="P:protein O-linked glycosylation"/>
    <property type="evidence" value="ECO:0007669"/>
    <property type="project" value="TreeGrafter"/>
</dbReference>
<dbReference type="SUPFAM" id="SSF53448">
    <property type="entry name" value="Nucleotide-diphospho-sugar transferases"/>
    <property type="match status" value="1"/>
</dbReference>
<keyword evidence="1" id="KW-1015">Disulfide bond</keyword>
<comment type="caution">
    <text evidence="3">The sequence shown here is derived from an EMBL/GenBank/DDBJ whole genome shotgun (WGS) entry which is preliminary data.</text>
</comment>
<dbReference type="Pfam" id="PF00535">
    <property type="entry name" value="Glycos_transf_2"/>
    <property type="match status" value="1"/>
</dbReference>
<dbReference type="InterPro" id="IPR029044">
    <property type="entry name" value="Nucleotide-diphossugar_trans"/>
</dbReference>
<keyword evidence="3" id="KW-0808">Transferase</keyword>
<reference evidence="3 4" key="1">
    <citation type="submission" date="2019-07" db="EMBL/GenBank/DDBJ databases">
        <title>Chromosome genome assembly for large yellow croaker.</title>
        <authorList>
            <person name="Xiao S."/>
        </authorList>
    </citation>
    <scope>NUCLEOTIDE SEQUENCE [LARGE SCALE GENOMIC DNA]</scope>
    <source>
        <strain evidence="3">JMULYC20181020</strain>
        <tissue evidence="3">Muscle</tissue>
    </source>
</reference>
<dbReference type="Gene3D" id="3.90.550.10">
    <property type="entry name" value="Spore Coat Polysaccharide Biosynthesis Protein SpsA, Chain A"/>
    <property type="match status" value="1"/>
</dbReference>
<dbReference type="InterPro" id="IPR001173">
    <property type="entry name" value="Glyco_trans_2-like"/>
</dbReference>
<evidence type="ECO:0000313" key="4">
    <source>
        <dbReference type="Proteomes" id="UP000424527"/>
    </source>
</evidence>
<evidence type="ECO:0000256" key="1">
    <source>
        <dbReference type="ARBA" id="ARBA00023157"/>
    </source>
</evidence>
<dbReference type="PANTHER" id="PTHR11675">
    <property type="entry name" value="N-ACETYLGALACTOSAMINYLTRANSFERASE"/>
    <property type="match status" value="1"/>
</dbReference>
<name>A0A6G0IXT0_LARCR</name>
<protein>
    <submittedName>
        <fullName evidence="3">Putative polypeptide N-acetylgalactosaminyltransferase 8</fullName>
    </submittedName>
</protein>
<evidence type="ECO:0000313" key="3">
    <source>
        <dbReference type="EMBL" id="KAE8296335.1"/>
    </source>
</evidence>
<gene>
    <name evidence="3" type="ORF">D5F01_LYC05089</name>
</gene>
<accession>A0A6G0IXT0</accession>
<feature type="domain" description="Glycosyltransferase 2-like" evidence="2">
    <location>
        <begin position="2"/>
        <end position="117"/>
    </location>
</feature>
<dbReference type="GO" id="GO:0005794">
    <property type="term" value="C:Golgi apparatus"/>
    <property type="evidence" value="ECO:0007669"/>
    <property type="project" value="TreeGrafter"/>
</dbReference>
<dbReference type="GO" id="GO:0004653">
    <property type="term" value="F:polypeptide N-acetylgalactosaminyltransferase activity"/>
    <property type="evidence" value="ECO:0007669"/>
    <property type="project" value="TreeGrafter"/>
</dbReference>